<sequence>MKKIAFFVEGQTEQVFINRLVKEIIGYGNLTVLLKKISGGTNAPKREFVRNYSISLKSEYTALIYDCGSDNRVKSEILDNINSLREAGYTCIIGLRDLYPLSIEELPRLEQGLKFLPYPLKKKDCPFDIVVAVREVETWFLAESSHFLRVDRKLTGRFIEKNLGFNPDTVNPISREHPSEDINKIYKLIGRSYTKKYWQVEKLVHRLDFNKIMNDIRFRTPSLNELIQTIERFKNGELQKSVILKKEKSSLK</sequence>
<reference evidence="1 2" key="1">
    <citation type="submission" date="2018-03" db="EMBL/GenBank/DDBJ databases">
        <title>Genomic Encyclopedia of Archaeal and Bacterial Type Strains, Phase II (KMG-II): from individual species to whole genera.</title>
        <authorList>
            <person name="Goeker M."/>
        </authorList>
    </citation>
    <scope>NUCLEOTIDE SEQUENCE [LARGE SCALE GENOMIC DNA]</scope>
    <source>
        <strain evidence="1 2">DSM 100214</strain>
    </source>
</reference>
<evidence type="ECO:0000313" key="2">
    <source>
        <dbReference type="Proteomes" id="UP000247973"/>
    </source>
</evidence>
<dbReference type="Proteomes" id="UP000247973">
    <property type="component" value="Unassembled WGS sequence"/>
</dbReference>
<dbReference type="InterPro" id="IPR025455">
    <property type="entry name" value="DUF4276"/>
</dbReference>
<accession>A0A2V3PNR8</accession>
<proteinExistence type="predicted"/>
<name>A0A2V3PNR8_9BACT</name>
<organism evidence="1 2">
    <name type="scientific">Dysgonomonas alginatilytica</name>
    <dbReference type="NCBI Taxonomy" id="1605892"/>
    <lineage>
        <taxon>Bacteria</taxon>
        <taxon>Pseudomonadati</taxon>
        <taxon>Bacteroidota</taxon>
        <taxon>Bacteroidia</taxon>
        <taxon>Bacteroidales</taxon>
        <taxon>Dysgonomonadaceae</taxon>
        <taxon>Dysgonomonas</taxon>
    </lineage>
</organism>
<dbReference type="EMBL" id="QICL01000011">
    <property type="protein sequence ID" value="PXV64148.1"/>
    <property type="molecule type" value="Genomic_DNA"/>
</dbReference>
<dbReference type="AlphaFoldDB" id="A0A2V3PNR8"/>
<dbReference type="OrthoDB" id="995454at2"/>
<evidence type="ECO:0000313" key="1">
    <source>
        <dbReference type="EMBL" id="PXV64148.1"/>
    </source>
</evidence>
<comment type="caution">
    <text evidence="1">The sequence shown here is derived from an EMBL/GenBank/DDBJ whole genome shotgun (WGS) entry which is preliminary data.</text>
</comment>
<protein>
    <submittedName>
        <fullName evidence="1">Uncharacterized protein DUF4276</fullName>
    </submittedName>
</protein>
<dbReference type="Pfam" id="PF14103">
    <property type="entry name" value="DUF4276"/>
    <property type="match status" value="1"/>
</dbReference>
<keyword evidence="2" id="KW-1185">Reference proteome</keyword>
<gene>
    <name evidence="1" type="ORF">CLV62_111106</name>
</gene>
<dbReference type="RefSeq" id="WP_110310705.1">
    <property type="nucleotide sequence ID" value="NZ_QICL01000011.1"/>
</dbReference>